<dbReference type="Proteomes" id="UP001149074">
    <property type="component" value="Unassembled WGS sequence"/>
</dbReference>
<evidence type="ECO:0000313" key="2">
    <source>
        <dbReference type="EMBL" id="KAJ5112418.1"/>
    </source>
</evidence>
<dbReference type="GeneID" id="81351946"/>
<evidence type="ECO:0000256" key="1">
    <source>
        <dbReference type="SAM" id="MobiDB-lite"/>
    </source>
</evidence>
<dbReference type="AlphaFoldDB" id="A0A9W9G5E7"/>
<dbReference type="EMBL" id="JAPQKI010000001">
    <property type="protein sequence ID" value="KAJ5112418.1"/>
    <property type="molecule type" value="Genomic_DNA"/>
</dbReference>
<protein>
    <submittedName>
        <fullName evidence="2">Uncharacterized protein</fullName>
    </submittedName>
</protein>
<organism evidence="2 3">
    <name type="scientific">Penicillium argentinense</name>
    <dbReference type="NCBI Taxonomy" id="1131581"/>
    <lineage>
        <taxon>Eukaryota</taxon>
        <taxon>Fungi</taxon>
        <taxon>Dikarya</taxon>
        <taxon>Ascomycota</taxon>
        <taxon>Pezizomycotina</taxon>
        <taxon>Eurotiomycetes</taxon>
        <taxon>Eurotiomycetidae</taxon>
        <taxon>Eurotiales</taxon>
        <taxon>Aspergillaceae</taxon>
        <taxon>Penicillium</taxon>
    </lineage>
</organism>
<accession>A0A9W9G5E7</accession>
<keyword evidence="3" id="KW-1185">Reference proteome</keyword>
<comment type="caution">
    <text evidence="2">The sequence shown here is derived from an EMBL/GenBank/DDBJ whole genome shotgun (WGS) entry which is preliminary data.</text>
</comment>
<reference evidence="2" key="2">
    <citation type="journal article" date="2023" name="IMA Fungus">
        <title>Comparative genomic study of the Penicillium genus elucidates a diverse pangenome and 15 lateral gene transfer events.</title>
        <authorList>
            <person name="Petersen C."/>
            <person name="Sorensen T."/>
            <person name="Nielsen M.R."/>
            <person name="Sondergaard T.E."/>
            <person name="Sorensen J.L."/>
            <person name="Fitzpatrick D.A."/>
            <person name="Frisvad J.C."/>
            <person name="Nielsen K.L."/>
        </authorList>
    </citation>
    <scope>NUCLEOTIDE SEQUENCE</scope>
    <source>
        <strain evidence="2">IBT 30761</strain>
    </source>
</reference>
<dbReference type="RefSeq" id="XP_056480191.1">
    <property type="nucleotide sequence ID" value="XM_056612967.1"/>
</dbReference>
<name>A0A9W9G5E7_9EURO</name>
<feature type="region of interest" description="Disordered" evidence="1">
    <location>
        <begin position="1"/>
        <end position="39"/>
    </location>
</feature>
<proteinExistence type="predicted"/>
<feature type="compositionally biased region" description="Acidic residues" evidence="1">
    <location>
        <begin position="9"/>
        <end position="36"/>
    </location>
</feature>
<sequence>MVSGGVADTCEDDTDEDDTGDDDTRENDTREEDTREEDAILRRIARAQPHSGDDEDLLEMVQAMAVMPGHLLPAPANQLSRLRNTLSPLIRQISELQRDPERNWTDEFLIYVTAQSFPTQPPRSTVEALSNLPMNNHVSDDSRLLPLNIRVFFYVLPNLYLPGTSPPHHVRRGPRLGICLVGWLRAFTDIFMDILWWVWSWRRW</sequence>
<reference evidence="2" key="1">
    <citation type="submission" date="2022-11" db="EMBL/GenBank/DDBJ databases">
        <authorList>
            <person name="Petersen C."/>
        </authorList>
    </citation>
    <scope>NUCLEOTIDE SEQUENCE</scope>
    <source>
        <strain evidence="2">IBT 30761</strain>
    </source>
</reference>
<gene>
    <name evidence="2" type="ORF">N7532_000463</name>
</gene>
<evidence type="ECO:0000313" key="3">
    <source>
        <dbReference type="Proteomes" id="UP001149074"/>
    </source>
</evidence>